<gene>
    <name evidence="2" type="ORF">B0A77_06140</name>
    <name evidence="3" type="ORF">BC670_2589</name>
</gene>
<feature type="transmembrane region" description="Helical" evidence="1">
    <location>
        <begin position="37"/>
        <end position="57"/>
    </location>
</feature>
<accession>A0A2H3KWC5</accession>
<dbReference type="Pfam" id="PF13858">
    <property type="entry name" value="DUF4199"/>
    <property type="match status" value="1"/>
</dbReference>
<dbReference type="EMBL" id="VFPJ01000001">
    <property type="protein sequence ID" value="TQM41603.1"/>
    <property type="molecule type" value="Genomic_DNA"/>
</dbReference>
<dbReference type="EMBL" id="PCMW01000033">
    <property type="protein sequence ID" value="PDS25030.1"/>
    <property type="molecule type" value="Genomic_DNA"/>
</dbReference>
<keyword evidence="1" id="KW-0472">Membrane</keyword>
<evidence type="ECO:0000313" key="3">
    <source>
        <dbReference type="EMBL" id="TQM41603.1"/>
    </source>
</evidence>
<name>A0A2H3KWC5_9FLAO</name>
<sequence>MKNVKIEMKWALLFNCIVVLWMLLEKLLGFHDKYIDYQMYVTNFFAIPAIITMVFAINNKKKQYYNGIMKYKQGLKSGVILSVFIAILTPISQWVTTYIISPSYFPNMIKRSVALGYYPSEIDAKAYFNYYNYTIQGTIGALVMGIVTTAIAVIFLHSKKKKQTNI</sequence>
<evidence type="ECO:0000313" key="5">
    <source>
        <dbReference type="Proteomes" id="UP000320773"/>
    </source>
</evidence>
<keyword evidence="1" id="KW-0812">Transmembrane</keyword>
<feature type="transmembrane region" description="Helical" evidence="1">
    <location>
        <begin position="133"/>
        <end position="156"/>
    </location>
</feature>
<dbReference type="AlphaFoldDB" id="A0A2H3KWC5"/>
<dbReference type="InterPro" id="IPR025250">
    <property type="entry name" value="DUF4199"/>
</dbReference>
<protein>
    <submittedName>
        <fullName evidence="2">DUF4199 domain-containing protein</fullName>
    </submittedName>
</protein>
<reference evidence="3 5" key="2">
    <citation type="submission" date="2019-06" db="EMBL/GenBank/DDBJ databases">
        <title>Genomic Encyclopedia of Archaeal and Bacterial Type Strains, Phase II (KMG-II): from individual species to whole genera.</title>
        <authorList>
            <person name="Goeker M."/>
        </authorList>
    </citation>
    <scope>NUCLEOTIDE SEQUENCE [LARGE SCALE GENOMIC DNA]</scope>
    <source>
        <strain evidence="3 5">DSM 24789</strain>
    </source>
</reference>
<dbReference type="Proteomes" id="UP000320773">
    <property type="component" value="Unassembled WGS sequence"/>
</dbReference>
<evidence type="ECO:0000313" key="4">
    <source>
        <dbReference type="Proteomes" id="UP000220828"/>
    </source>
</evidence>
<organism evidence="2 4">
    <name type="scientific">Flavobacterium branchiophilum</name>
    <dbReference type="NCBI Taxonomy" id="55197"/>
    <lineage>
        <taxon>Bacteria</taxon>
        <taxon>Pseudomonadati</taxon>
        <taxon>Bacteroidota</taxon>
        <taxon>Flavobacteriia</taxon>
        <taxon>Flavobacteriales</taxon>
        <taxon>Flavobacteriaceae</taxon>
        <taxon>Flavobacterium</taxon>
    </lineage>
</organism>
<evidence type="ECO:0000313" key="2">
    <source>
        <dbReference type="EMBL" id="PDS25030.1"/>
    </source>
</evidence>
<dbReference type="OrthoDB" id="5766000at2"/>
<evidence type="ECO:0000256" key="1">
    <source>
        <dbReference type="SAM" id="Phobius"/>
    </source>
</evidence>
<feature type="transmembrane region" description="Helical" evidence="1">
    <location>
        <begin position="12"/>
        <end position="31"/>
    </location>
</feature>
<proteinExistence type="predicted"/>
<keyword evidence="1" id="KW-1133">Transmembrane helix</keyword>
<dbReference type="RefSeq" id="WP_089079774.1">
    <property type="nucleotide sequence ID" value="NZ_PCMW01000033.1"/>
</dbReference>
<reference evidence="2 4" key="1">
    <citation type="submission" date="2017-09" db="EMBL/GenBank/DDBJ databases">
        <title>Whole genomes of Flavobacteriaceae.</title>
        <authorList>
            <person name="Stine C."/>
            <person name="Li C."/>
            <person name="Tadesse D."/>
        </authorList>
    </citation>
    <scope>NUCLEOTIDE SEQUENCE [LARGE SCALE GENOMIC DNA]</scope>
    <source>
        <strain evidence="2 4">ATCC 35036</strain>
    </source>
</reference>
<dbReference type="Proteomes" id="UP000220828">
    <property type="component" value="Unassembled WGS sequence"/>
</dbReference>
<comment type="caution">
    <text evidence="2">The sequence shown here is derived from an EMBL/GenBank/DDBJ whole genome shotgun (WGS) entry which is preliminary data.</text>
</comment>
<feature type="transmembrane region" description="Helical" evidence="1">
    <location>
        <begin position="78"/>
        <end position="100"/>
    </location>
</feature>